<dbReference type="RefSeq" id="WP_129655016.1">
    <property type="nucleotide sequence ID" value="NZ_ML142912.1"/>
</dbReference>
<gene>
    <name evidence="2" type="ORF">DN53_16605</name>
</gene>
<evidence type="ECO:0000313" key="3">
    <source>
        <dbReference type="Proteomes" id="UP000290261"/>
    </source>
</evidence>
<keyword evidence="3" id="KW-1185">Reference proteome</keyword>
<dbReference type="Proteomes" id="UP000290261">
    <property type="component" value="Unassembled WGS sequence"/>
</dbReference>
<protein>
    <recommendedName>
        <fullName evidence="4">Isoleucyl-tRNA synthetase</fullName>
    </recommendedName>
</protein>
<accession>A0A444VJ08</accession>
<name>A0A444VJ08_9FLAO</name>
<dbReference type="EMBL" id="JJMP01000008">
    <property type="protein sequence ID" value="RYC50741.1"/>
    <property type="molecule type" value="Genomic_DNA"/>
</dbReference>
<proteinExistence type="predicted"/>
<organism evidence="2 3">
    <name type="scientific">Flagellimonas olearia</name>
    <dbReference type="NCBI Taxonomy" id="552546"/>
    <lineage>
        <taxon>Bacteria</taxon>
        <taxon>Pseudomonadati</taxon>
        <taxon>Bacteroidota</taxon>
        <taxon>Flavobacteriia</taxon>
        <taxon>Flavobacteriales</taxon>
        <taxon>Flavobacteriaceae</taxon>
        <taxon>Flagellimonas</taxon>
    </lineage>
</organism>
<reference evidence="2 3" key="1">
    <citation type="submission" date="2014-04" db="EMBL/GenBank/DDBJ databases">
        <title>Whole genome of Muricauda olearia.</title>
        <authorList>
            <person name="Zhang X.-H."/>
            <person name="Tang K."/>
        </authorList>
    </citation>
    <scope>NUCLEOTIDE SEQUENCE [LARGE SCALE GENOMIC DNA]</scope>
    <source>
        <strain evidence="2 3">Th120</strain>
    </source>
</reference>
<evidence type="ECO:0008006" key="4">
    <source>
        <dbReference type="Google" id="ProtNLM"/>
    </source>
</evidence>
<evidence type="ECO:0000313" key="2">
    <source>
        <dbReference type="EMBL" id="RYC50741.1"/>
    </source>
</evidence>
<evidence type="ECO:0000256" key="1">
    <source>
        <dbReference type="SAM" id="Phobius"/>
    </source>
</evidence>
<sequence length="87" mass="9957">MKIKLKYIIVLIVLASISSIIFGFSIEEEQPSSAHRYIGLGTIGLFLVAMPLFLFKESKGKNMKDYMLTKDNIKKMQDQERKNTGKE</sequence>
<keyword evidence="1" id="KW-1133">Transmembrane helix</keyword>
<comment type="caution">
    <text evidence="2">The sequence shown here is derived from an EMBL/GenBank/DDBJ whole genome shotgun (WGS) entry which is preliminary data.</text>
</comment>
<keyword evidence="1" id="KW-0812">Transmembrane</keyword>
<feature type="transmembrane region" description="Helical" evidence="1">
    <location>
        <begin position="7"/>
        <end position="25"/>
    </location>
</feature>
<keyword evidence="1" id="KW-0472">Membrane</keyword>
<feature type="transmembrane region" description="Helical" evidence="1">
    <location>
        <begin position="37"/>
        <end position="55"/>
    </location>
</feature>
<dbReference type="AlphaFoldDB" id="A0A444VJ08"/>